<accession>A0A4Z0D9C5</accession>
<dbReference type="EMBL" id="SRIB01000002">
    <property type="protein sequence ID" value="TFZ41499.1"/>
    <property type="molecule type" value="Genomic_DNA"/>
</dbReference>
<dbReference type="Gene3D" id="3.40.50.2300">
    <property type="match status" value="1"/>
</dbReference>
<dbReference type="InterPro" id="IPR036196">
    <property type="entry name" value="Ptyr_pPase_sf"/>
</dbReference>
<organism evidence="6 7">
    <name type="scientific">Soehngenia longivitae</name>
    <dbReference type="NCBI Taxonomy" id="2562294"/>
    <lineage>
        <taxon>Bacteria</taxon>
        <taxon>Bacillati</taxon>
        <taxon>Bacillota</taxon>
        <taxon>Tissierellia</taxon>
        <taxon>Tissierellales</taxon>
        <taxon>Tissierellaceae</taxon>
        <taxon>Soehngenia</taxon>
    </lineage>
</organism>
<dbReference type="InterPro" id="IPR017867">
    <property type="entry name" value="Tyr_phospatase_low_mol_wt"/>
</dbReference>
<dbReference type="RefSeq" id="WP_135270487.1">
    <property type="nucleotide sequence ID" value="NZ_SRIB01000002.1"/>
</dbReference>
<evidence type="ECO:0000313" key="7">
    <source>
        <dbReference type="Proteomes" id="UP000298381"/>
    </source>
</evidence>
<feature type="active site" description="Nucleophile" evidence="4">
    <location>
        <position position="13"/>
    </location>
</feature>
<keyword evidence="3" id="KW-0904">Protein phosphatase</keyword>
<dbReference type="PANTHER" id="PTHR11717">
    <property type="entry name" value="LOW MOLECULAR WEIGHT PROTEIN TYROSINE PHOSPHATASE"/>
    <property type="match status" value="1"/>
</dbReference>
<feature type="domain" description="Phosphotyrosine protein phosphatase I" evidence="5">
    <location>
        <begin position="1"/>
        <end position="144"/>
    </location>
</feature>
<dbReference type="AlphaFoldDB" id="A0A4Z0D9C5"/>
<name>A0A4Z0D9C5_9FIRM</name>
<evidence type="ECO:0000259" key="5">
    <source>
        <dbReference type="SMART" id="SM00226"/>
    </source>
</evidence>
<sequence>MNVLFVCTGNTCRSPMAEGILKNKSKRLSKNIEVKSRGIFAIDNDLPSKNALLAMKGIADISKHRAKKISADDLAWADLVLVMTKAQKNQLLIDYPMFSNKIKLLSEVSTGREKDIKDPFGESLSGYKRTMEELEYHIDRFIEKLEEERE</sequence>
<dbReference type="SUPFAM" id="SSF52788">
    <property type="entry name" value="Phosphotyrosine protein phosphatases I"/>
    <property type="match status" value="1"/>
</dbReference>
<comment type="caution">
    <text evidence="6">The sequence shown here is derived from an EMBL/GenBank/DDBJ whole genome shotgun (WGS) entry which is preliminary data.</text>
</comment>
<dbReference type="InterPro" id="IPR050438">
    <property type="entry name" value="LMW_PTPase"/>
</dbReference>
<dbReference type="CDD" id="cd16344">
    <property type="entry name" value="LMWPAP"/>
    <property type="match status" value="1"/>
</dbReference>
<dbReference type="PANTHER" id="PTHR11717:SF31">
    <property type="entry name" value="LOW MOLECULAR WEIGHT PROTEIN-TYROSINE-PHOSPHATASE ETP-RELATED"/>
    <property type="match status" value="1"/>
</dbReference>
<gene>
    <name evidence="6" type="ORF">E4100_02660</name>
</gene>
<keyword evidence="7" id="KW-1185">Reference proteome</keyword>
<proteinExistence type="inferred from homology"/>
<dbReference type="Pfam" id="PF01451">
    <property type="entry name" value="LMWPc"/>
    <property type="match status" value="1"/>
</dbReference>
<evidence type="ECO:0000256" key="1">
    <source>
        <dbReference type="ARBA" id="ARBA00011063"/>
    </source>
</evidence>
<reference evidence="6 7" key="1">
    <citation type="submission" date="2019-03" db="EMBL/GenBank/DDBJ databases">
        <title>Draft genome sequence data and analysis of a Fermenting Bacterium, Soehngenia longevitae strain 1933PT, isolated from petroleum reservoir in Azerbaijan.</title>
        <authorList>
            <person name="Grouzdev D.S."/>
            <person name="Bidzhieva S.K."/>
            <person name="Sokolova D.S."/>
            <person name="Tourova T.P."/>
            <person name="Poltaraus A.B."/>
            <person name="Nazina T.N."/>
        </authorList>
    </citation>
    <scope>NUCLEOTIDE SEQUENCE [LARGE SCALE GENOMIC DNA]</scope>
    <source>
        <strain evidence="6 7">1933P</strain>
    </source>
</reference>
<evidence type="ECO:0000256" key="3">
    <source>
        <dbReference type="ARBA" id="ARBA00022912"/>
    </source>
</evidence>
<feature type="active site" description="Nucleophile" evidence="4">
    <location>
        <position position="7"/>
    </location>
</feature>
<feature type="active site" description="Proton donor" evidence="4">
    <location>
        <position position="118"/>
    </location>
</feature>
<dbReference type="PRINTS" id="PR00719">
    <property type="entry name" value="LMWPTPASE"/>
</dbReference>
<protein>
    <submittedName>
        <fullName evidence="6">Low molecular weight protein arginine phosphatase</fullName>
    </submittedName>
</protein>
<evidence type="ECO:0000256" key="4">
    <source>
        <dbReference type="PIRSR" id="PIRSR617867-1"/>
    </source>
</evidence>
<dbReference type="GO" id="GO:0004725">
    <property type="term" value="F:protein tyrosine phosphatase activity"/>
    <property type="evidence" value="ECO:0007669"/>
    <property type="project" value="InterPro"/>
</dbReference>
<evidence type="ECO:0000256" key="2">
    <source>
        <dbReference type="ARBA" id="ARBA00022801"/>
    </source>
</evidence>
<dbReference type="Proteomes" id="UP000298381">
    <property type="component" value="Unassembled WGS sequence"/>
</dbReference>
<dbReference type="InterPro" id="IPR023485">
    <property type="entry name" value="Ptyr_pPase"/>
</dbReference>
<evidence type="ECO:0000313" key="6">
    <source>
        <dbReference type="EMBL" id="TFZ41499.1"/>
    </source>
</evidence>
<keyword evidence="2" id="KW-0378">Hydrolase</keyword>
<dbReference type="OrthoDB" id="9784339at2"/>
<dbReference type="SMART" id="SM00226">
    <property type="entry name" value="LMWPc"/>
    <property type="match status" value="1"/>
</dbReference>
<comment type="similarity">
    <text evidence="1">Belongs to the low molecular weight phosphotyrosine protein phosphatase family.</text>
</comment>